<reference evidence="2 3" key="1">
    <citation type="journal article" date="2019" name="Int. J. Syst. Evol. Microbiol.">
        <title>The Global Catalogue of Microorganisms (GCM) 10K type strain sequencing project: providing services to taxonomists for standard genome sequencing and annotation.</title>
        <authorList>
            <consortium name="The Broad Institute Genomics Platform"/>
            <consortium name="The Broad Institute Genome Sequencing Center for Infectious Disease"/>
            <person name="Wu L."/>
            <person name="Ma J."/>
        </authorList>
    </citation>
    <scope>NUCLEOTIDE SEQUENCE [LARGE SCALE GENOMIC DNA]</scope>
    <source>
        <strain evidence="2 3">JCM 15421</strain>
    </source>
</reference>
<dbReference type="Gene3D" id="3.40.50.880">
    <property type="match status" value="1"/>
</dbReference>
<dbReference type="NCBIfam" id="NF006562">
    <property type="entry name" value="PRK09065.1"/>
    <property type="match status" value="1"/>
</dbReference>
<dbReference type="Pfam" id="PF00117">
    <property type="entry name" value="GATase"/>
    <property type="match status" value="1"/>
</dbReference>
<dbReference type="InterPro" id="IPR017926">
    <property type="entry name" value="GATASE"/>
</dbReference>
<dbReference type="PANTHER" id="PTHR42695">
    <property type="entry name" value="GLUTAMINE AMIDOTRANSFERASE YLR126C-RELATED"/>
    <property type="match status" value="1"/>
</dbReference>
<organism evidence="2 3">
    <name type="scientific">Dokdonella soli</name>
    <dbReference type="NCBI Taxonomy" id="529810"/>
    <lineage>
        <taxon>Bacteria</taxon>
        <taxon>Pseudomonadati</taxon>
        <taxon>Pseudomonadota</taxon>
        <taxon>Gammaproteobacteria</taxon>
        <taxon>Lysobacterales</taxon>
        <taxon>Rhodanobacteraceae</taxon>
        <taxon>Dokdonella</taxon>
    </lineage>
</organism>
<dbReference type="SUPFAM" id="SSF52317">
    <property type="entry name" value="Class I glutamine amidotransferase-like"/>
    <property type="match status" value="1"/>
</dbReference>
<name>A0ABN1IGU4_9GAMM</name>
<dbReference type="EMBL" id="BAAAEU010000006">
    <property type="protein sequence ID" value="GAA0713001.1"/>
    <property type="molecule type" value="Genomic_DNA"/>
</dbReference>
<dbReference type="PANTHER" id="PTHR42695:SF5">
    <property type="entry name" value="GLUTAMINE AMIDOTRANSFERASE YLR126C-RELATED"/>
    <property type="match status" value="1"/>
</dbReference>
<dbReference type="InterPro" id="IPR044992">
    <property type="entry name" value="ChyE-like"/>
</dbReference>
<dbReference type="RefSeq" id="WP_343789210.1">
    <property type="nucleotide sequence ID" value="NZ_BAAAEU010000006.1"/>
</dbReference>
<feature type="domain" description="Glutamine amidotransferase" evidence="1">
    <location>
        <begin position="39"/>
        <end position="195"/>
    </location>
</feature>
<sequence length="248" mass="26934">MNVAGHRKFLIVQTGSTLPALRARRGDFPDWFRHGLGLQRRHVDVVRVHAGETLPKPETHVGVIVTGSPAMVSERLSWSEETAAWLRGAVDAGLPVLGVCYGHQLLAHALGGRVDYHPAGREVGTVGIERTPDGAQDALLGIAPAKFLAHASHQQSVLELPPGAVTLARSAHDPHHAIRFAPKVWGLQFHPEFSVEIMRGYLRGRSHAANGDCPADCCLQRAYAPAPAARRLLRRFRMIAAQGLARRA</sequence>
<dbReference type="InterPro" id="IPR029062">
    <property type="entry name" value="Class_I_gatase-like"/>
</dbReference>
<dbReference type="PROSITE" id="PS51273">
    <property type="entry name" value="GATASE_TYPE_1"/>
    <property type="match status" value="1"/>
</dbReference>
<proteinExistence type="predicted"/>
<gene>
    <name evidence="2" type="ORF">GCM10009105_16110</name>
</gene>
<evidence type="ECO:0000313" key="3">
    <source>
        <dbReference type="Proteomes" id="UP001501523"/>
    </source>
</evidence>
<dbReference type="CDD" id="cd01741">
    <property type="entry name" value="GATase1_1"/>
    <property type="match status" value="1"/>
</dbReference>
<dbReference type="Proteomes" id="UP001501523">
    <property type="component" value="Unassembled WGS sequence"/>
</dbReference>
<evidence type="ECO:0000313" key="2">
    <source>
        <dbReference type="EMBL" id="GAA0713001.1"/>
    </source>
</evidence>
<evidence type="ECO:0000259" key="1">
    <source>
        <dbReference type="Pfam" id="PF00117"/>
    </source>
</evidence>
<keyword evidence="2" id="KW-0315">Glutamine amidotransferase</keyword>
<keyword evidence="3" id="KW-1185">Reference proteome</keyword>
<comment type="caution">
    <text evidence="2">The sequence shown here is derived from an EMBL/GenBank/DDBJ whole genome shotgun (WGS) entry which is preliminary data.</text>
</comment>
<protein>
    <submittedName>
        <fullName evidence="2">Glutamine amidotransferase</fullName>
    </submittedName>
</protein>
<accession>A0ABN1IGU4</accession>